<comment type="caution">
    <text evidence="11">The sequence shown here is derived from an EMBL/GenBank/DDBJ whole genome shotgun (WGS) entry which is preliminary data.</text>
</comment>
<feature type="compositionally biased region" description="Polar residues" evidence="9">
    <location>
        <begin position="1"/>
        <end position="10"/>
    </location>
</feature>
<feature type="compositionally biased region" description="Polar residues" evidence="9">
    <location>
        <begin position="97"/>
        <end position="112"/>
    </location>
</feature>
<evidence type="ECO:0000256" key="10">
    <source>
        <dbReference type="SAM" id="Phobius"/>
    </source>
</evidence>
<feature type="region of interest" description="Disordered" evidence="9">
    <location>
        <begin position="1"/>
        <end position="197"/>
    </location>
</feature>
<proteinExistence type="inferred from homology"/>
<dbReference type="PANTHER" id="PTHR28259:SF1">
    <property type="entry name" value="FLUORIDE EXPORT PROTEIN 1-RELATED"/>
    <property type="match status" value="1"/>
</dbReference>
<dbReference type="GO" id="GO:0005886">
    <property type="term" value="C:plasma membrane"/>
    <property type="evidence" value="ECO:0007669"/>
    <property type="project" value="UniProtKB-SubCell"/>
</dbReference>
<dbReference type="GO" id="GO:1903425">
    <property type="term" value="F:fluoride transmembrane transporter activity"/>
    <property type="evidence" value="ECO:0007669"/>
    <property type="project" value="TreeGrafter"/>
</dbReference>
<evidence type="ECO:0000313" key="11">
    <source>
        <dbReference type="EMBL" id="KAK0323462.1"/>
    </source>
</evidence>
<reference evidence="11" key="1">
    <citation type="submission" date="2021-12" db="EMBL/GenBank/DDBJ databases">
        <title>Black yeast isolated from Biological Soil Crust.</title>
        <authorList>
            <person name="Kurbessoian T."/>
        </authorList>
    </citation>
    <scope>NUCLEOTIDE SEQUENCE</scope>
    <source>
        <strain evidence="11">CCFEE 5208</strain>
    </source>
</reference>
<feature type="transmembrane region" description="Helical" evidence="10">
    <location>
        <begin position="362"/>
        <end position="386"/>
    </location>
</feature>
<feature type="transmembrane region" description="Helical" evidence="10">
    <location>
        <begin position="446"/>
        <end position="465"/>
    </location>
</feature>
<accession>A0AAN6JGF7</accession>
<feature type="transmembrane region" description="Helical" evidence="10">
    <location>
        <begin position="407"/>
        <end position="426"/>
    </location>
</feature>
<gene>
    <name evidence="11" type="ORF">LTR82_005822</name>
</gene>
<feature type="transmembrane region" description="Helical" evidence="10">
    <location>
        <begin position="239"/>
        <end position="257"/>
    </location>
</feature>
<feature type="transmembrane region" description="Helical" evidence="10">
    <location>
        <begin position="213"/>
        <end position="233"/>
    </location>
</feature>
<evidence type="ECO:0000256" key="8">
    <source>
        <dbReference type="ARBA" id="ARBA00035585"/>
    </source>
</evidence>
<sequence>MAASFASSSRPEPKTLVEDSSEEDDAKVSSSAASRRHSHYDTQRTGRRSRPVSGSSQYTSKSKGKRGSYQQPADFQNLDEITNHGPANDADPDSLEQARQAQTSPKTGLETKSQAHRDALRKRHSSQPAEKDQTGLDLPPPVQEGTAGPSQGATQKAPLLDDPEAGDADDDDDSSGAPSPYVSRRPEEYLRSQQREPPAAAPRWLTEIYTISYLIFFSLLGTLARLGMQWLTFYPGSPIVTPVIWANFAGCVLMGFLSEDQALFRDEWSTVAQGGEKPGHMTEMEATNKAERNKRKKIIPLYIGLAVGFCGSFTSFSSFARDSFLALSNDLPTPVNHPGDLASGSPTTTSAVPRPDGYSFEAWAAIVIATLALALGGLMVGAHIALALESLTPRIPKRLTRRFIDPLIVFLAWASWLGAVLLAIWPPDRPSGPSSHGSWANETWRGQALFALVFAPLGCLLRFYASLKLNGLVPSFPLGTFAVNMLGTAVEARRCRSRGSGGWWKGGLPGAAGGSGRVLRVLDDG</sequence>
<organism evidence="11 12">
    <name type="scientific">Friedmanniomyces endolithicus</name>
    <dbReference type="NCBI Taxonomy" id="329885"/>
    <lineage>
        <taxon>Eukaryota</taxon>
        <taxon>Fungi</taxon>
        <taxon>Dikarya</taxon>
        <taxon>Ascomycota</taxon>
        <taxon>Pezizomycotina</taxon>
        <taxon>Dothideomycetes</taxon>
        <taxon>Dothideomycetidae</taxon>
        <taxon>Mycosphaerellales</taxon>
        <taxon>Teratosphaeriaceae</taxon>
        <taxon>Friedmanniomyces</taxon>
    </lineage>
</organism>
<dbReference type="EMBL" id="JASUXU010000013">
    <property type="protein sequence ID" value="KAK0323462.1"/>
    <property type="molecule type" value="Genomic_DNA"/>
</dbReference>
<dbReference type="Proteomes" id="UP001168146">
    <property type="component" value="Unassembled WGS sequence"/>
</dbReference>
<feature type="compositionally biased region" description="Basic and acidic residues" evidence="9">
    <location>
        <begin position="184"/>
        <end position="194"/>
    </location>
</feature>
<dbReference type="AlphaFoldDB" id="A0AAN6JGF7"/>
<name>A0AAN6JGF7_9PEZI</name>
<feature type="compositionally biased region" description="Acidic residues" evidence="9">
    <location>
        <begin position="161"/>
        <end position="174"/>
    </location>
</feature>
<feature type="transmembrane region" description="Helical" evidence="10">
    <location>
        <begin position="299"/>
        <end position="320"/>
    </location>
</feature>
<keyword evidence="5 10" id="KW-1133">Transmembrane helix</keyword>
<evidence type="ECO:0000256" key="3">
    <source>
        <dbReference type="ARBA" id="ARBA00022475"/>
    </source>
</evidence>
<evidence type="ECO:0000256" key="1">
    <source>
        <dbReference type="ARBA" id="ARBA00002598"/>
    </source>
</evidence>
<dbReference type="InterPro" id="IPR003691">
    <property type="entry name" value="FluC"/>
</dbReference>
<comment type="subcellular location">
    <subcellularLocation>
        <location evidence="2">Cell membrane</location>
        <topology evidence="2">Multi-pass membrane protein</topology>
    </subcellularLocation>
</comment>
<evidence type="ECO:0000256" key="4">
    <source>
        <dbReference type="ARBA" id="ARBA00022692"/>
    </source>
</evidence>
<evidence type="ECO:0000256" key="5">
    <source>
        <dbReference type="ARBA" id="ARBA00022989"/>
    </source>
</evidence>
<evidence type="ECO:0000256" key="2">
    <source>
        <dbReference type="ARBA" id="ARBA00004651"/>
    </source>
</evidence>
<dbReference type="PANTHER" id="PTHR28259">
    <property type="entry name" value="FLUORIDE EXPORT PROTEIN 1-RELATED"/>
    <property type="match status" value="1"/>
</dbReference>
<evidence type="ECO:0000313" key="12">
    <source>
        <dbReference type="Proteomes" id="UP001168146"/>
    </source>
</evidence>
<keyword evidence="6 10" id="KW-0472">Membrane</keyword>
<dbReference type="Pfam" id="PF02537">
    <property type="entry name" value="CRCB"/>
    <property type="match status" value="1"/>
</dbReference>
<keyword evidence="3" id="KW-1003">Cell membrane</keyword>
<feature type="compositionally biased region" description="Polar residues" evidence="9">
    <location>
        <begin position="52"/>
        <end position="61"/>
    </location>
</feature>
<keyword evidence="4 10" id="KW-0812">Transmembrane</keyword>
<evidence type="ECO:0000256" key="9">
    <source>
        <dbReference type="SAM" id="MobiDB-lite"/>
    </source>
</evidence>
<protein>
    <submittedName>
        <fullName evidence="11">Uncharacterized protein</fullName>
    </submittedName>
</protein>
<comment type="function">
    <text evidence="1">Fluoride channel required for the rapid expulsion of cytoplasmic fluoride.</text>
</comment>
<evidence type="ECO:0000256" key="7">
    <source>
        <dbReference type="ARBA" id="ARBA00035120"/>
    </source>
</evidence>
<comment type="similarity">
    <text evidence="7">Belongs to the fluoride channel Fluc/FEX (TC 1.A.43) family.</text>
</comment>
<comment type="catalytic activity">
    <reaction evidence="8">
        <text>fluoride(in) = fluoride(out)</text>
        <dbReference type="Rhea" id="RHEA:76159"/>
        <dbReference type="ChEBI" id="CHEBI:17051"/>
    </reaction>
    <physiologicalReaction direction="left-to-right" evidence="8">
        <dbReference type="Rhea" id="RHEA:76160"/>
    </physiologicalReaction>
</comment>
<evidence type="ECO:0000256" key="6">
    <source>
        <dbReference type="ARBA" id="ARBA00023136"/>
    </source>
</evidence>